<dbReference type="InterPro" id="IPR001734">
    <property type="entry name" value="Na/solute_symporter"/>
</dbReference>
<feature type="transmembrane region" description="Helical" evidence="16">
    <location>
        <begin position="192"/>
        <end position="215"/>
    </location>
</feature>
<proteinExistence type="inferred from homology"/>
<dbReference type="GO" id="GO:0031402">
    <property type="term" value="F:sodium ion binding"/>
    <property type="evidence" value="ECO:0007669"/>
    <property type="project" value="UniProtKB-UniRule"/>
</dbReference>
<keyword evidence="6 16" id="KW-0769">Symport</keyword>
<dbReference type="InterPro" id="IPR011851">
    <property type="entry name" value="Na/Pro_symporter"/>
</dbReference>
<dbReference type="NCBIfam" id="TIGR00813">
    <property type="entry name" value="sss"/>
    <property type="match status" value="1"/>
</dbReference>
<keyword evidence="10 16" id="KW-0472">Membrane</keyword>
<feature type="transmembrane region" description="Helical" evidence="16">
    <location>
        <begin position="6"/>
        <end position="27"/>
    </location>
</feature>
<sequence>MIQNSFAITTTFIAYLAMMLAIGVIAYKRTASSSDYFLGGRSLGPWPAALSAGASDMSGWLLLGLPGYAYAAGIEAFWLAGGLLVGTWLNWLICAKRLRTYSITTDALTLPEYLSRRFNDNSKVIQVVSAFFILLFFLFYTSSGLVAGGKLFETVFGLDYTIAVIIGTVCVVSYTLFGGFLAVSWTDLVQGLLMAAALMIVPVIGMQGGLGQLTADLKAINPELLTLWNDAKGQPLSAVAIISLVAWGLGYFGQPHILARFKASRSNKDLTTARRIAVIWSGLSMIGALLVGVVGLVYITNTGGDVLADGEKIFMLLVNALFHPVIAGILLAAILAAIMSTADSQLLVSSSALAEDFYKQVINKDATSEQVVMVGRVGVVLLSVIALVLAMTPDSSVLGLVSYAWAGFGAAFGPAILLSLYWAGMNRNGAIAGIIVGGVTIVVWKQLSGGIFDIYEIVPGFILSWISIMVVSSMTGGPDKAVQAQHATFEKNLVELD</sequence>
<dbReference type="InterPro" id="IPR038377">
    <property type="entry name" value="Na/Glc_symporter_sf"/>
</dbReference>
<keyword evidence="11 16" id="KW-0739">Sodium transport</keyword>
<keyword evidence="7 16" id="KW-1133">Transmembrane helix</keyword>
<dbReference type="FunFam" id="1.20.1730.10:FF:000002">
    <property type="entry name" value="Sodium/proline symporter"/>
    <property type="match status" value="1"/>
</dbReference>
<comment type="function">
    <text evidence="16">Catalyzes the sodium-dependent uptake of extracellular L-proline.</text>
</comment>
<feature type="transmembrane region" description="Helical" evidence="16">
    <location>
        <begin position="235"/>
        <end position="254"/>
    </location>
</feature>
<evidence type="ECO:0000256" key="11">
    <source>
        <dbReference type="ARBA" id="ARBA00023201"/>
    </source>
</evidence>
<keyword evidence="9 16" id="KW-0406">Ion transport</keyword>
<evidence type="ECO:0000256" key="7">
    <source>
        <dbReference type="ARBA" id="ARBA00022989"/>
    </source>
</evidence>
<dbReference type="GO" id="GO:0015824">
    <property type="term" value="P:proline transport"/>
    <property type="evidence" value="ECO:0007669"/>
    <property type="project" value="UniProtKB-UniRule"/>
</dbReference>
<feature type="transmembrane region" description="Helical" evidence="16">
    <location>
        <begin position="162"/>
        <end position="185"/>
    </location>
</feature>
<reference evidence="17" key="1">
    <citation type="submission" date="2023-01" db="EMBL/GenBank/DDBJ databases">
        <title>Vibrio sp. CB1-14 genome sequencing.</title>
        <authorList>
            <person name="Otstavnykh N."/>
            <person name="Isaeva M."/>
            <person name="Meleshko D."/>
        </authorList>
    </citation>
    <scope>NUCLEOTIDE SEQUENCE</scope>
    <source>
        <strain evidence="17">CB1-14</strain>
    </source>
</reference>
<dbReference type="RefSeq" id="WP_353500070.1">
    <property type="nucleotide sequence ID" value="NZ_CP115921.1"/>
</dbReference>
<keyword evidence="3 16" id="KW-0813">Transport</keyword>
<feature type="transmembrane region" description="Helical" evidence="16">
    <location>
        <begin position="430"/>
        <end position="448"/>
    </location>
</feature>
<evidence type="ECO:0000256" key="3">
    <source>
        <dbReference type="ARBA" id="ARBA00022448"/>
    </source>
</evidence>
<dbReference type="GO" id="GO:0015193">
    <property type="term" value="F:L-proline transmembrane transporter activity"/>
    <property type="evidence" value="ECO:0007669"/>
    <property type="project" value="TreeGrafter"/>
</dbReference>
<organism evidence="17">
    <name type="scientific">Vibrio chaetopteri</name>
    <dbReference type="NCBI Taxonomy" id="3016528"/>
    <lineage>
        <taxon>Bacteria</taxon>
        <taxon>Pseudomonadati</taxon>
        <taxon>Pseudomonadota</taxon>
        <taxon>Gammaproteobacteria</taxon>
        <taxon>Vibrionales</taxon>
        <taxon>Vibrionaceae</taxon>
        <taxon>Vibrio</taxon>
    </lineage>
</organism>
<evidence type="ECO:0000256" key="14">
    <source>
        <dbReference type="ARBA" id="ARBA00082709"/>
    </source>
</evidence>
<gene>
    <name evidence="17" type="primary">putP</name>
    <name evidence="17" type="ORF">PG915_19540</name>
</gene>
<comment type="subcellular location">
    <subcellularLocation>
        <location evidence="16">Cell inner membrane</location>
        <topology evidence="16">Multi-pass membrane protein</topology>
    </subcellularLocation>
    <subcellularLocation>
        <location evidence="1">Cell membrane</location>
        <topology evidence="1">Multi-pass membrane protein</topology>
    </subcellularLocation>
</comment>
<dbReference type="EMBL" id="CP115921">
    <property type="protein sequence ID" value="XCD18934.1"/>
    <property type="molecule type" value="Genomic_DNA"/>
</dbReference>
<evidence type="ECO:0000256" key="13">
    <source>
        <dbReference type="ARBA" id="ARBA00067214"/>
    </source>
</evidence>
<dbReference type="Gene3D" id="1.20.1730.10">
    <property type="entry name" value="Sodium/glucose cotransporter"/>
    <property type="match status" value="1"/>
</dbReference>
<keyword evidence="8 16" id="KW-0915">Sodium</keyword>
<dbReference type="NCBIfam" id="TIGR02121">
    <property type="entry name" value="Na_Pro_sym"/>
    <property type="match status" value="1"/>
</dbReference>
<evidence type="ECO:0000256" key="4">
    <source>
        <dbReference type="ARBA" id="ARBA00022475"/>
    </source>
</evidence>
<feature type="transmembrane region" description="Helical" evidence="16">
    <location>
        <begin position="454"/>
        <end position="471"/>
    </location>
</feature>
<keyword evidence="16" id="KW-0997">Cell inner membrane</keyword>
<dbReference type="PROSITE" id="PS50283">
    <property type="entry name" value="NA_SOLUT_SYMP_3"/>
    <property type="match status" value="1"/>
</dbReference>
<feature type="transmembrane region" description="Helical" evidence="16">
    <location>
        <begin position="124"/>
        <end position="142"/>
    </location>
</feature>
<evidence type="ECO:0000256" key="9">
    <source>
        <dbReference type="ARBA" id="ARBA00023065"/>
    </source>
</evidence>
<feature type="transmembrane region" description="Helical" evidence="16">
    <location>
        <begin position="76"/>
        <end position="93"/>
    </location>
</feature>
<dbReference type="CDD" id="cd11475">
    <property type="entry name" value="SLC5sbd_PutP"/>
    <property type="match status" value="1"/>
</dbReference>
<dbReference type="PANTHER" id="PTHR48086:SF3">
    <property type="entry name" value="SODIUM_PROLINE SYMPORTER"/>
    <property type="match status" value="1"/>
</dbReference>
<feature type="transmembrane region" description="Helical" evidence="16">
    <location>
        <begin position="275"/>
        <end position="301"/>
    </location>
</feature>
<dbReference type="AlphaFoldDB" id="A0AAU8BRR4"/>
<evidence type="ECO:0000256" key="8">
    <source>
        <dbReference type="ARBA" id="ARBA00023053"/>
    </source>
</evidence>
<feature type="transmembrane region" description="Helical" evidence="16">
    <location>
        <begin position="313"/>
        <end position="338"/>
    </location>
</feature>
<evidence type="ECO:0000256" key="10">
    <source>
        <dbReference type="ARBA" id="ARBA00023136"/>
    </source>
</evidence>
<feature type="transmembrane region" description="Helical" evidence="16">
    <location>
        <begin position="403"/>
        <end position="423"/>
    </location>
</feature>
<evidence type="ECO:0000256" key="16">
    <source>
        <dbReference type="RuleBase" id="RU366012"/>
    </source>
</evidence>
<evidence type="ECO:0000256" key="1">
    <source>
        <dbReference type="ARBA" id="ARBA00004651"/>
    </source>
</evidence>
<dbReference type="GO" id="GO:0005886">
    <property type="term" value="C:plasma membrane"/>
    <property type="evidence" value="ECO:0007669"/>
    <property type="project" value="UniProtKB-SubCell"/>
</dbReference>
<name>A0AAU8BRR4_9VIBR</name>
<accession>A0AAU8BRR4</accession>
<keyword evidence="16" id="KW-0029">Amino-acid transport</keyword>
<keyword evidence="5 16" id="KW-0812">Transmembrane</keyword>
<dbReference type="PANTHER" id="PTHR48086">
    <property type="entry name" value="SODIUM/PROLINE SYMPORTER-RELATED"/>
    <property type="match status" value="1"/>
</dbReference>
<dbReference type="Pfam" id="PF00474">
    <property type="entry name" value="SSF"/>
    <property type="match status" value="1"/>
</dbReference>
<evidence type="ECO:0000256" key="2">
    <source>
        <dbReference type="ARBA" id="ARBA00006434"/>
    </source>
</evidence>
<evidence type="ECO:0000313" key="17">
    <source>
        <dbReference type="EMBL" id="XCD18934.1"/>
    </source>
</evidence>
<comment type="similarity">
    <text evidence="2 15">Belongs to the sodium:solute symporter (SSF) (TC 2.A.21) family.</text>
</comment>
<dbReference type="GO" id="GO:0005298">
    <property type="term" value="F:proline:sodium symporter activity"/>
    <property type="evidence" value="ECO:0007669"/>
    <property type="project" value="UniProtKB-UniRule"/>
</dbReference>
<evidence type="ECO:0000256" key="6">
    <source>
        <dbReference type="ARBA" id="ARBA00022847"/>
    </source>
</evidence>
<evidence type="ECO:0000256" key="5">
    <source>
        <dbReference type="ARBA" id="ARBA00022692"/>
    </source>
</evidence>
<comment type="catalytic activity">
    <reaction evidence="12">
        <text>L-proline(in) + Na(+)(in) = L-proline(out) + Na(+)(out)</text>
        <dbReference type="Rhea" id="RHEA:28967"/>
        <dbReference type="ChEBI" id="CHEBI:29101"/>
        <dbReference type="ChEBI" id="CHEBI:60039"/>
    </reaction>
</comment>
<keyword evidence="4" id="KW-1003">Cell membrane</keyword>
<evidence type="ECO:0000256" key="15">
    <source>
        <dbReference type="RuleBase" id="RU362091"/>
    </source>
</evidence>
<evidence type="ECO:0000256" key="12">
    <source>
        <dbReference type="ARBA" id="ARBA00033708"/>
    </source>
</evidence>
<protein>
    <recommendedName>
        <fullName evidence="13 16">Sodium/proline symporter</fullName>
    </recommendedName>
    <alternativeName>
        <fullName evidence="14 16">Proline permease</fullName>
    </alternativeName>
</protein>
<dbReference type="KEGG" id="vck:PG915_19540"/>
<feature type="transmembrane region" description="Helical" evidence="16">
    <location>
        <begin position="371"/>
        <end position="391"/>
    </location>
</feature>
<dbReference type="InterPro" id="IPR050277">
    <property type="entry name" value="Sodium:Solute_Symporter"/>
</dbReference>